<dbReference type="GO" id="GO:0004222">
    <property type="term" value="F:metalloendopeptidase activity"/>
    <property type="evidence" value="ECO:0007669"/>
    <property type="project" value="InterPro"/>
</dbReference>
<dbReference type="EMBL" id="JABFJV010000239">
    <property type="protein sequence ID" value="NOK37608.1"/>
    <property type="molecule type" value="Genomic_DNA"/>
</dbReference>
<dbReference type="Proteomes" id="UP000563426">
    <property type="component" value="Unassembled WGS sequence"/>
</dbReference>
<dbReference type="AlphaFoldDB" id="A0A7Y4KPG7"/>
<feature type="compositionally biased region" description="Acidic residues" evidence="1">
    <location>
        <begin position="306"/>
        <end position="315"/>
    </location>
</feature>
<dbReference type="SUPFAM" id="SSF55486">
    <property type="entry name" value="Metalloproteases ('zincins'), catalytic domain"/>
    <property type="match status" value="1"/>
</dbReference>
<sequence>MAIRTKGIQRFLASADAQEGLGSAASPHLVESVMGEEKGEPGCSVKQLPGRLLLRAAELASRLNPVNEPVFGRMAAMAEGALLPTPLAAAIVTSKYWGPKPRKLSVSFMETTAPDLRRRIVSHLNAWAQFGCVEFVETSEVGQIRISRDLGGYWSYLGTDVLLIPHRLPTMNLQGFTMSTSDKEFIRVVRHEAGHTLGMPHEHMRRELVNRIDRQKAYDHFLRTQGWTPTTVDQQVLTPLEDASIMGTPPDQDSIMCYQLPGSITVDGKPIRGGVDINASDANFVGKIYPRIGGAPAVRNTRAESDWPESDDVQESDLLIEAA</sequence>
<dbReference type="InterPro" id="IPR001506">
    <property type="entry name" value="Peptidase_M12A"/>
</dbReference>
<reference evidence="3 4" key="1">
    <citation type="submission" date="2020-05" db="EMBL/GenBank/DDBJ databases">
        <authorList>
            <person name="Whitworth D."/>
        </authorList>
    </citation>
    <scope>NUCLEOTIDE SEQUENCE [LARGE SCALE GENOMIC DNA]</scope>
    <source>
        <strain evidence="3 4">AB043B</strain>
    </source>
</reference>
<keyword evidence="4" id="KW-1185">Reference proteome</keyword>
<proteinExistence type="predicted"/>
<evidence type="ECO:0000313" key="3">
    <source>
        <dbReference type="EMBL" id="NOK37608.1"/>
    </source>
</evidence>
<gene>
    <name evidence="3" type="ORF">HMI49_30860</name>
</gene>
<protein>
    <submittedName>
        <fullName evidence="3">Peptidase M12</fullName>
    </submittedName>
</protein>
<evidence type="ECO:0000313" key="4">
    <source>
        <dbReference type="Proteomes" id="UP000563426"/>
    </source>
</evidence>
<dbReference type="InterPro" id="IPR024079">
    <property type="entry name" value="MetalloPept_cat_dom_sf"/>
</dbReference>
<feature type="domain" description="Peptidase M12A" evidence="2">
    <location>
        <begin position="108"/>
        <end position="259"/>
    </location>
</feature>
<evidence type="ECO:0000259" key="2">
    <source>
        <dbReference type="Pfam" id="PF01400"/>
    </source>
</evidence>
<organism evidence="3 4">
    <name type="scientific">Corallococcus exercitus</name>
    <dbReference type="NCBI Taxonomy" id="2316736"/>
    <lineage>
        <taxon>Bacteria</taxon>
        <taxon>Pseudomonadati</taxon>
        <taxon>Myxococcota</taxon>
        <taxon>Myxococcia</taxon>
        <taxon>Myxococcales</taxon>
        <taxon>Cystobacterineae</taxon>
        <taxon>Myxococcaceae</taxon>
        <taxon>Corallococcus</taxon>
    </lineage>
</organism>
<dbReference type="GO" id="GO:0006508">
    <property type="term" value="P:proteolysis"/>
    <property type="evidence" value="ECO:0007669"/>
    <property type="project" value="InterPro"/>
</dbReference>
<comment type="caution">
    <text evidence="3">The sequence shown here is derived from an EMBL/GenBank/DDBJ whole genome shotgun (WGS) entry which is preliminary data.</text>
</comment>
<dbReference type="Gene3D" id="3.40.390.10">
    <property type="entry name" value="Collagenase (Catalytic Domain)"/>
    <property type="match status" value="1"/>
</dbReference>
<accession>A0A7Y4KPG7</accession>
<evidence type="ECO:0000256" key="1">
    <source>
        <dbReference type="SAM" id="MobiDB-lite"/>
    </source>
</evidence>
<dbReference type="RefSeq" id="WP_171437517.1">
    <property type="nucleotide sequence ID" value="NZ_JABFJV010000239.1"/>
</dbReference>
<name>A0A7Y4KPG7_9BACT</name>
<feature type="region of interest" description="Disordered" evidence="1">
    <location>
        <begin position="300"/>
        <end position="323"/>
    </location>
</feature>
<dbReference type="Pfam" id="PF01400">
    <property type="entry name" value="Astacin"/>
    <property type="match status" value="1"/>
</dbReference>